<dbReference type="GO" id="GO:0005634">
    <property type="term" value="C:nucleus"/>
    <property type="evidence" value="ECO:0007669"/>
    <property type="project" value="UniProtKB-SubCell"/>
</dbReference>
<feature type="domain" description="RNA polymerase Rpb4/RPC9 core" evidence="4">
    <location>
        <begin position="19"/>
        <end position="142"/>
    </location>
</feature>
<dbReference type="GO" id="GO:0000166">
    <property type="term" value="F:nucleotide binding"/>
    <property type="evidence" value="ECO:0007669"/>
    <property type="project" value="InterPro"/>
</dbReference>
<dbReference type="Proteomes" id="UP001472866">
    <property type="component" value="Chromosome 02"/>
</dbReference>
<dbReference type="InterPro" id="IPR010997">
    <property type="entry name" value="HRDC-like_sf"/>
</dbReference>
<dbReference type="GO" id="GO:0030880">
    <property type="term" value="C:RNA polymerase complex"/>
    <property type="evidence" value="ECO:0007669"/>
    <property type="project" value="InterPro"/>
</dbReference>
<dbReference type="EMBL" id="CP151502">
    <property type="protein sequence ID" value="WZN60172.1"/>
    <property type="molecule type" value="Genomic_DNA"/>
</dbReference>
<sequence>MAAKKDGAIDDINEIYESKDFENARMLFISDVEHILNENLSTRKEDNGTSYEFGPVVEKAYNYAKRFSTFNSSNDASAFREELSNPAQYGFQEHEIVLLGNLCPDNLDEAAHLIPSIKQHVAEGQEGAEKIERAIGEIQKHCRQ</sequence>
<keyword evidence="6" id="KW-1185">Reference proteome</keyword>
<reference evidence="5 6" key="1">
    <citation type="submission" date="2024-03" db="EMBL/GenBank/DDBJ databases">
        <title>Complete genome sequence of the green alga Chloropicon roscoffensis RCC1871.</title>
        <authorList>
            <person name="Lemieux C."/>
            <person name="Pombert J.-F."/>
            <person name="Otis C."/>
            <person name="Turmel M."/>
        </authorList>
    </citation>
    <scope>NUCLEOTIDE SEQUENCE [LARGE SCALE GENOMIC DNA]</scope>
    <source>
        <strain evidence="5 6">RCC1871</strain>
    </source>
</reference>
<evidence type="ECO:0000256" key="2">
    <source>
        <dbReference type="ARBA" id="ARBA00023242"/>
    </source>
</evidence>
<dbReference type="SMART" id="SM00657">
    <property type="entry name" value="RPOL4c"/>
    <property type="match status" value="1"/>
</dbReference>
<name>A0AAX4P1I6_9CHLO</name>
<comment type="similarity">
    <text evidence="3">Belongs to the eukaryotic RPB4 RNA polymerase subunit family.</text>
</comment>
<dbReference type="Pfam" id="PF03874">
    <property type="entry name" value="RNA_pol_Rpb4"/>
    <property type="match status" value="1"/>
</dbReference>
<dbReference type="InterPro" id="IPR038324">
    <property type="entry name" value="Rpb4/RPC9_sf"/>
</dbReference>
<evidence type="ECO:0000256" key="3">
    <source>
        <dbReference type="ARBA" id="ARBA00025724"/>
    </source>
</evidence>
<proteinExistence type="inferred from homology"/>
<dbReference type="Gene3D" id="1.20.1250.40">
    <property type="match status" value="1"/>
</dbReference>
<dbReference type="GO" id="GO:0006352">
    <property type="term" value="P:DNA-templated transcription initiation"/>
    <property type="evidence" value="ECO:0007669"/>
    <property type="project" value="InterPro"/>
</dbReference>
<keyword evidence="2" id="KW-0539">Nucleus</keyword>
<evidence type="ECO:0000259" key="4">
    <source>
        <dbReference type="SMART" id="SM00657"/>
    </source>
</evidence>
<dbReference type="InterPro" id="IPR005574">
    <property type="entry name" value="Rpb4/RPC9"/>
</dbReference>
<evidence type="ECO:0000256" key="1">
    <source>
        <dbReference type="ARBA" id="ARBA00004123"/>
    </source>
</evidence>
<protein>
    <submittedName>
        <fullName evidence="5">RPOL4c domain-containing protein</fullName>
    </submittedName>
</protein>
<dbReference type="InterPro" id="IPR006590">
    <property type="entry name" value="RNA_pol_Rpb4/RPC9_core"/>
</dbReference>
<organism evidence="5 6">
    <name type="scientific">Chloropicon roscoffensis</name>
    <dbReference type="NCBI Taxonomy" id="1461544"/>
    <lineage>
        <taxon>Eukaryota</taxon>
        <taxon>Viridiplantae</taxon>
        <taxon>Chlorophyta</taxon>
        <taxon>Chloropicophyceae</taxon>
        <taxon>Chloropicales</taxon>
        <taxon>Chloropicaceae</taxon>
        <taxon>Chloropicon</taxon>
    </lineage>
</organism>
<evidence type="ECO:0000313" key="6">
    <source>
        <dbReference type="Proteomes" id="UP001472866"/>
    </source>
</evidence>
<dbReference type="PANTHER" id="PTHR21297">
    <property type="entry name" value="DNA-DIRECTED RNA POLYMERASE II"/>
    <property type="match status" value="1"/>
</dbReference>
<evidence type="ECO:0000313" key="5">
    <source>
        <dbReference type="EMBL" id="WZN60172.1"/>
    </source>
</evidence>
<comment type="subcellular location">
    <subcellularLocation>
        <location evidence="1">Nucleus</location>
    </subcellularLocation>
</comment>
<dbReference type="AlphaFoldDB" id="A0AAX4P1I6"/>
<gene>
    <name evidence="5" type="ORF">HKI87_02g17010</name>
</gene>
<dbReference type="SUPFAM" id="SSF47819">
    <property type="entry name" value="HRDC-like"/>
    <property type="match status" value="1"/>
</dbReference>
<accession>A0AAX4P1I6</accession>
<dbReference type="InterPro" id="IPR045222">
    <property type="entry name" value="Rpb4-like"/>
</dbReference>